<name>Q5BQZ1_SCHJA</name>
<evidence type="ECO:0000313" key="1">
    <source>
        <dbReference type="EMBL" id="AAX31045.1"/>
    </source>
</evidence>
<sequence>MQSLLNVHLVLEENLMELVRETNRNVNCNSCMFRSKFMVYKSMFNVVLDVKEYIIHYHMTHDHSCTKSLRRCDPWFRR</sequence>
<reference evidence="1" key="2">
    <citation type="journal article" date="2006" name="PLoS Pathog.">
        <title>New perspectives on host-parasite interplay by comparative transcriptomic and proteomic analyses of Schistosoma japonicum.</title>
        <authorList>
            <person name="Liu F."/>
            <person name="Lu J."/>
            <person name="Hu W."/>
            <person name="Wang S.Y."/>
            <person name="Cui S.J."/>
            <person name="Chi M."/>
            <person name="Yan Q."/>
            <person name="Wang X.R."/>
            <person name="Song H.D."/>
            <person name="Xu X.N."/>
            <person name="Wang J.J."/>
            <person name="Zhang X.L."/>
            <person name="Zhang X."/>
            <person name="Wang Z.Q."/>
            <person name="Xue C.L."/>
            <person name="Brindley P.J."/>
            <person name="McManus D.P."/>
            <person name="Yang P.Y."/>
            <person name="Feng Z."/>
            <person name="Chen Z."/>
            <person name="Han Z.G."/>
        </authorList>
    </citation>
    <scope>NUCLEOTIDE SEQUENCE</scope>
</reference>
<organism evidence="1">
    <name type="scientific">Schistosoma japonicum</name>
    <name type="common">Blood fluke</name>
    <dbReference type="NCBI Taxonomy" id="6182"/>
    <lineage>
        <taxon>Eukaryota</taxon>
        <taxon>Metazoa</taxon>
        <taxon>Spiralia</taxon>
        <taxon>Lophotrochozoa</taxon>
        <taxon>Platyhelminthes</taxon>
        <taxon>Trematoda</taxon>
        <taxon>Digenea</taxon>
        <taxon>Strigeidida</taxon>
        <taxon>Schistosomatoidea</taxon>
        <taxon>Schistosomatidae</taxon>
        <taxon>Schistosoma</taxon>
    </lineage>
</organism>
<reference evidence="1" key="1">
    <citation type="submission" date="2005-01" db="EMBL/GenBank/DDBJ databases">
        <authorList>
            <person name="Han Z."/>
        </authorList>
    </citation>
    <scope>NUCLEOTIDE SEQUENCE</scope>
</reference>
<proteinExistence type="evidence at transcript level"/>
<protein>
    <submittedName>
        <fullName evidence="1">SJCHGC09752 protein</fullName>
    </submittedName>
</protein>
<dbReference type="EMBL" id="AY915824">
    <property type="protein sequence ID" value="AAX31045.1"/>
    <property type="molecule type" value="mRNA"/>
</dbReference>
<dbReference type="AlphaFoldDB" id="Q5BQZ1"/>
<accession>Q5BQZ1</accession>